<dbReference type="GO" id="GO:0009190">
    <property type="term" value="P:cyclic nucleotide biosynthetic process"/>
    <property type="evidence" value="ECO:0007669"/>
    <property type="project" value="InterPro"/>
</dbReference>
<feature type="transmembrane region" description="Helical" evidence="2">
    <location>
        <begin position="92"/>
        <end position="115"/>
    </location>
</feature>
<evidence type="ECO:0000259" key="3">
    <source>
        <dbReference type="PROSITE" id="PS50125"/>
    </source>
</evidence>
<dbReference type="GO" id="GO:0035556">
    <property type="term" value="P:intracellular signal transduction"/>
    <property type="evidence" value="ECO:0007669"/>
    <property type="project" value="InterPro"/>
</dbReference>
<dbReference type="EMBL" id="RJSE01000007">
    <property type="protein sequence ID" value="RNL63224.1"/>
    <property type="molecule type" value="Genomic_DNA"/>
</dbReference>
<reference evidence="4 5" key="1">
    <citation type="submission" date="2018-11" db="EMBL/GenBank/DDBJ databases">
        <authorList>
            <person name="Li F."/>
        </authorList>
    </citation>
    <scope>NUCLEOTIDE SEQUENCE [LARGE SCALE GENOMIC DNA]</scope>
    <source>
        <strain evidence="4 5">Gsoil 097</strain>
    </source>
</reference>
<dbReference type="Gene3D" id="3.30.70.1230">
    <property type="entry name" value="Nucleotide cyclase"/>
    <property type="match status" value="1"/>
</dbReference>
<evidence type="ECO:0000313" key="4">
    <source>
        <dbReference type="EMBL" id="RNL63224.1"/>
    </source>
</evidence>
<feature type="transmembrane region" description="Helical" evidence="2">
    <location>
        <begin position="121"/>
        <end position="137"/>
    </location>
</feature>
<feature type="transmembrane region" description="Helical" evidence="2">
    <location>
        <begin position="173"/>
        <end position="193"/>
    </location>
</feature>
<accession>A0A3N0CIF8</accession>
<dbReference type="Proteomes" id="UP000267128">
    <property type="component" value="Unassembled WGS sequence"/>
</dbReference>
<evidence type="ECO:0000313" key="5">
    <source>
        <dbReference type="Proteomes" id="UP000267128"/>
    </source>
</evidence>
<dbReference type="Pfam" id="PF00211">
    <property type="entry name" value="Guanylate_cyc"/>
    <property type="match status" value="1"/>
</dbReference>
<proteinExistence type="inferred from homology"/>
<dbReference type="OrthoDB" id="5476461at2"/>
<dbReference type="SMART" id="SM00044">
    <property type="entry name" value="CYCc"/>
    <property type="match status" value="1"/>
</dbReference>
<keyword evidence="2" id="KW-0472">Membrane</keyword>
<comment type="similarity">
    <text evidence="1">Belongs to the adenylyl cyclase class-3 family.</text>
</comment>
<dbReference type="PROSITE" id="PS50125">
    <property type="entry name" value="GUANYLATE_CYCLASE_2"/>
    <property type="match status" value="1"/>
</dbReference>
<feature type="transmembrane region" description="Helical" evidence="2">
    <location>
        <begin position="31"/>
        <end position="57"/>
    </location>
</feature>
<gene>
    <name evidence="4" type="ORF">EFK50_16135</name>
</gene>
<name>A0A3N0CIF8_9ACTN</name>
<dbReference type="InterPro" id="IPR029787">
    <property type="entry name" value="Nucleotide_cyclase"/>
</dbReference>
<feature type="transmembrane region" description="Helical" evidence="2">
    <location>
        <begin position="63"/>
        <end position="85"/>
    </location>
</feature>
<evidence type="ECO:0000256" key="2">
    <source>
        <dbReference type="SAM" id="Phobius"/>
    </source>
</evidence>
<dbReference type="InterPro" id="IPR050697">
    <property type="entry name" value="Adenylyl/Guanylyl_Cyclase_3/4"/>
</dbReference>
<keyword evidence="5" id="KW-1185">Reference proteome</keyword>
<dbReference type="PANTHER" id="PTHR43081:SF1">
    <property type="entry name" value="ADENYLATE CYCLASE, TERMINAL-DIFFERENTIATION SPECIFIC"/>
    <property type="match status" value="1"/>
</dbReference>
<dbReference type="GO" id="GO:0004016">
    <property type="term" value="F:adenylate cyclase activity"/>
    <property type="evidence" value="ECO:0007669"/>
    <property type="project" value="UniProtKB-ARBA"/>
</dbReference>
<protein>
    <submittedName>
        <fullName evidence="4">Adenylate/guanylate cyclase domain-containing protein</fullName>
    </submittedName>
</protein>
<dbReference type="RefSeq" id="WP_123228517.1">
    <property type="nucleotide sequence ID" value="NZ_RJSE01000007.1"/>
</dbReference>
<feature type="domain" description="Guanylate cyclase" evidence="3">
    <location>
        <begin position="243"/>
        <end position="378"/>
    </location>
</feature>
<keyword evidence="2" id="KW-1133">Transmembrane helix</keyword>
<dbReference type="InterPro" id="IPR001054">
    <property type="entry name" value="A/G_cyclase"/>
</dbReference>
<dbReference type="SUPFAM" id="SSF55073">
    <property type="entry name" value="Nucleotide cyclase"/>
    <property type="match status" value="1"/>
</dbReference>
<organism evidence="4 5">
    <name type="scientific">Nocardioides marmoriginsengisoli</name>
    <dbReference type="NCBI Taxonomy" id="661483"/>
    <lineage>
        <taxon>Bacteria</taxon>
        <taxon>Bacillati</taxon>
        <taxon>Actinomycetota</taxon>
        <taxon>Actinomycetes</taxon>
        <taxon>Propionibacteriales</taxon>
        <taxon>Nocardioidaceae</taxon>
        <taxon>Nocardioides</taxon>
    </lineage>
</organism>
<sequence>MDVVSLDRHGPLGRFEAPIESDYRRWLELHLVPLVVALGGTSVIAWLAASPSALLLAPGDVDLSVVVIVCWCVNVPVLVAGLTWVRYSGGRYVVEFATFGIALTTVDSILLLGPAINADRMTYLGAGMFYGILAPLVQCPFRHSVGLAVLVFTLALWRGLAEPLGSTSPVAATAIYVTLGISVLMIGPAMAWVSERGLRASYAAERTIEHQRALIRRYAPSSVVSRIEHGDSSVDQPQRRRITVLSSDVVGFTAMADRIDPEALALIINDYLGSVSDLIEGHGGTVTEFAGDGVMAIFGAPEEIDPVDQVRSAIHAARELQASLSDWSRSWYEHGIVEPTSARIGINTGVVSVGTFGSAIRATYTGIGLQMNIAARVQAQAEPGGILLSSTSWHLVKDLLACSSRGEVMVKGVHFPIALYEPAP</sequence>
<dbReference type="AlphaFoldDB" id="A0A3N0CIF8"/>
<feature type="transmembrane region" description="Helical" evidence="2">
    <location>
        <begin position="144"/>
        <end position="161"/>
    </location>
</feature>
<evidence type="ECO:0000256" key="1">
    <source>
        <dbReference type="ARBA" id="ARBA00005381"/>
    </source>
</evidence>
<dbReference type="CDD" id="cd07302">
    <property type="entry name" value="CHD"/>
    <property type="match status" value="1"/>
</dbReference>
<keyword evidence="2" id="KW-0812">Transmembrane</keyword>
<comment type="caution">
    <text evidence="4">The sequence shown here is derived from an EMBL/GenBank/DDBJ whole genome shotgun (WGS) entry which is preliminary data.</text>
</comment>
<dbReference type="PANTHER" id="PTHR43081">
    <property type="entry name" value="ADENYLATE CYCLASE, TERMINAL-DIFFERENTIATION SPECIFIC-RELATED"/>
    <property type="match status" value="1"/>
</dbReference>